<name>A0ABQ4YIK3_9ASTR</name>
<comment type="caution">
    <text evidence="2">The sequence shown here is derived from an EMBL/GenBank/DDBJ whole genome shotgun (WGS) entry which is preliminary data.</text>
</comment>
<accession>A0ABQ4YIK3</accession>
<evidence type="ECO:0000256" key="1">
    <source>
        <dbReference type="SAM" id="MobiDB-lite"/>
    </source>
</evidence>
<organism evidence="2 3">
    <name type="scientific">Tanacetum coccineum</name>
    <dbReference type="NCBI Taxonomy" id="301880"/>
    <lineage>
        <taxon>Eukaryota</taxon>
        <taxon>Viridiplantae</taxon>
        <taxon>Streptophyta</taxon>
        <taxon>Embryophyta</taxon>
        <taxon>Tracheophyta</taxon>
        <taxon>Spermatophyta</taxon>
        <taxon>Magnoliopsida</taxon>
        <taxon>eudicotyledons</taxon>
        <taxon>Gunneridae</taxon>
        <taxon>Pentapetalae</taxon>
        <taxon>asterids</taxon>
        <taxon>campanulids</taxon>
        <taxon>Asterales</taxon>
        <taxon>Asteraceae</taxon>
        <taxon>Asteroideae</taxon>
        <taxon>Anthemideae</taxon>
        <taxon>Anthemidinae</taxon>
        <taxon>Tanacetum</taxon>
    </lineage>
</organism>
<reference evidence="2" key="2">
    <citation type="submission" date="2022-01" db="EMBL/GenBank/DDBJ databases">
        <authorList>
            <person name="Yamashiro T."/>
            <person name="Shiraishi A."/>
            <person name="Satake H."/>
            <person name="Nakayama K."/>
        </authorList>
    </citation>
    <scope>NUCLEOTIDE SEQUENCE</scope>
</reference>
<keyword evidence="3" id="KW-1185">Reference proteome</keyword>
<evidence type="ECO:0000313" key="2">
    <source>
        <dbReference type="EMBL" id="GJS77246.1"/>
    </source>
</evidence>
<protein>
    <submittedName>
        <fullName evidence="2">Uncharacterized protein</fullName>
    </submittedName>
</protein>
<sequence length="312" mass="34813">MAWNLGSRMTVVQISQTALKHEVSSLRQDTLEIKSMMAKIYQAFKGQPSSAPSGSVTSTLALTHIPANVEGENTTNTASEEPPSHTKGETGDTTIAIPISSIQPTHDQPITSVISHLESSHATPRTDKGKGIATEVEFMINGKIVYLTEQEIQEYWDKEEKIKKSAEEAKLLAISRPEVIKVVREEAKKLGIYPKEAISIKDAKHEVLKREDSKKPERITDVRIHLNTKPIVASVFRDNDKRNFNIHQPFKFLGFGITELDELGPIIQKKKNSIVKDLMTFLSKRYERLKKIPEELGIQSALPAPIPEQASS</sequence>
<dbReference type="Proteomes" id="UP001151760">
    <property type="component" value="Unassembled WGS sequence"/>
</dbReference>
<feature type="region of interest" description="Disordered" evidence="1">
    <location>
        <begin position="68"/>
        <end position="92"/>
    </location>
</feature>
<proteinExistence type="predicted"/>
<evidence type="ECO:0000313" key="3">
    <source>
        <dbReference type="Proteomes" id="UP001151760"/>
    </source>
</evidence>
<dbReference type="EMBL" id="BQNB010010433">
    <property type="protein sequence ID" value="GJS77246.1"/>
    <property type="molecule type" value="Genomic_DNA"/>
</dbReference>
<reference evidence="2" key="1">
    <citation type="journal article" date="2022" name="Int. J. Mol. Sci.">
        <title>Draft Genome of Tanacetum Coccineum: Genomic Comparison of Closely Related Tanacetum-Family Plants.</title>
        <authorList>
            <person name="Yamashiro T."/>
            <person name="Shiraishi A."/>
            <person name="Nakayama K."/>
            <person name="Satake H."/>
        </authorList>
    </citation>
    <scope>NUCLEOTIDE SEQUENCE</scope>
</reference>
<gene>
    <name evidence="2" type="ORF">Tco_0727127</name>
</gene>